<dbReference type="Gene3D" id="1.20.1640.10">
    <property type="entry name" value="Multidrug efflux transporter AcrB transmembrane domain"/>
    <property type="match status" value="1"/>
</dbReference>
<comment type="caution">
    <text evidence="2">The sequence shown here is derived from an EMBL/GenBank/DDBJ whole genome shotgun (WGS) entry which is preliminary data.</text>
</comment>
<keyword evidence="1" id="KW-0472">Membrane</keyword>
<evidence type="ECO:0000256" key="1">
    <source>
        <dbReference type="SAM" id="Phobius"/>
    </source>
</evidence>
<reference evidence="2" key="2">
    <citation type="journal article" date="2014" name="ISME J.">
        <title>Microbial stratification in low pH oxic and suboxic macroscopic growths along an acid mine drainage.</title>
        <authorList>
            <person name="Mendez-Garcia C."/>
            <person name="Mesa V."/>
            <person name="Sprenger R.R."/>
            <person name="Richter M."/>
            <person name="Diez M.S."/>
            <person name="Solano J."/>
            <person name="Bargiela R."/>
            <person name="Golyshina O.V."/>
            <person name="Manteca A."/>
            <person name="Ramos J.L."/>
            <person name="Gallego J.R."/>
            <person name="Llorente I."/>
            <person name="Martins Dos Santos V.A."/>
            <person name="Jensen O.N."/>
            <person name="Pelaez A.I."/>
            <person name="Sanchez J."/>
            <person name="Ferrer M."/>
        </authorList>
    </citation>
    <scope>NUCLEOTIDE SEQUENCE</scope>
</reference>
<protein>
    <submittedName>
        <fullName evidence="2">Acriflavin resistance protein</fullName>
    </submittedName>
</protein>
<name>T1BEZ2_9ZZZZ</name>
<keyword evidence="1" id="KW-0812">Transmembrane</keyword>
<feature type="transmembrane region" description="Helical" evidence="1">
    <location>
        <begin position="138"/>
        <end position="159"/>
    </location>
</feature>
<organism evidence="2">
    <name type="scientific">mine drainage metagenome</name>
    <dbReference type="NCBI Taxonomy" id="410659"/>
    <lineage>
        <taxon>unclassified sequences</taxon>
        <taxon>metagenomes</taxon>
        <taxon>ecological metagenomes</taxon>
    </lineage>
</organism>
<dbReference type="SUPFAM" id="SSF82866">
    <property type="entry name" value="Multidrug efflux transporter AcrB transmembrane domain"/>
    <property type="match status" value="1"/>
</dbReference>
<dbReference type="Gene3D" id="3.30.2090.10">
    <property type="entry name" value="Multidrug efflux transporter AcrB TolC docking domain, DN and DC subdomains"/>
    <property type="match status" value="1"/>
</dbReference>
<feature type="non-terminal residue" evidence="2">
    <location>
        <position position="163"/>
    </location>
</feature>
<dbReference type="InterPro" id="IPR001036">
    <property type="entry name" value="Acrflvin-R"/>
</dbReference>
<dbReference type="PANTHER" id="PTHR32063:SF0">
    <property type="entry name" value="SWARMING MOTILITY PROTEIN SWRC"/>
    <property type="match status" value="1"/>
</dbReference>
<dbReference type="EMBL" id="AUZZ01004878">
    <property type="protein sequence ID" value="EQD51579.1"/>
    <property type="molecule type" value="Genomic_DNA"/>
</dbReference>
<dbReference type="GO" id="GO:0042910">
    <property type="term" value="F:xenobiotic transmembrane transporter activity"/>
    <property type="evidence" value="ECO:0007669"/>
    <property type="project" value="TreeGrafter"/>
</dbReference>
<dbReference type="PANTHER" id="PTHR32063">
    <property type="match status" value="1"/>
</dbReference>
<dbReference type="PRINTS" id="PR00702">
    <property type="entry name" value="ACRIFLAVINRP"/>
</dbReference>
<keyword evidence="1" id="KW-1133">Transmembrane helix</keyword>
<dbReference type="Pfam" id="PF00873">
    <property type="entry name" value="ACR_tran"/>
    <property type="match status" value="1"/>
</dbReference>
<evidence type="ECO:0000313" key="2">
    <source>
        <dbReference type="EMBL" id="EQD51579.1"/>
    </source>
</evidence>
<accession>T1BEZ2</accession>
<feature type="non-terminal residue" evidence="2">
    <location>
        <position position="1"/>
    </location>
</feature>
<dbReference type="InterPro" id="IPR027463">
    <property type="entry name" value="AcrB_DN_DC_subdom"/>
</dbReference>
<feature type="transmembrane region" description="Helical" evidence="1">
    <location>
        <begin position="89"/>
        <end position="105"/>
    </location>
</feature>
<dbReference type="GO" id="GO:0005886">
    <property type="term" value="C:plasma membrane"/>
    <property type="evidence" value="ECO:0007669"/>
    <property type="project" value="TreeGrafter"/>
</dbReference>
<dbReference type="AlphaFoldDB" id="T1BEZ2"/>
<gene>
    <name evidence="2" type="ORF">B2A_06843</name>
</gene>
<feature type="transmembrane region" description="Helical" evidence="1">
    <location>
        <begin position="112"/>
        <end position="132"/>
    </location>
</feature>
<dbReference type="Gene3D" id="3.30.70.1320">
    <property type="entry name" value="Multidrug efflux transporter AcrB pore domain like"/>
    <property type="match status" value="1"/>
</dbReference>
<proteinExistence type="predicted"/>
<sequence length="163" mass="17520">SGHGVVPLRDVADVKSSFAPVWTRATANGKPAVLIDVYQQPDGNTVQIINQTRAEMKKIKSKLPAGVAVKLWYNQGHVLMESAVSVRDAVIVGIVMAVLVLLVFLRNWKTTLMAAMVVPAALATTVLLLYLLNMSFNIMTLGGMAAAVGLIIDDAIVMIEHII</sequence>
<reference evidence="2" key="1">
    <citation type="submission" date="2013-08" db="EMBL/GenBank/DDBJ databases">
        <authorList>
            <person name="Mendez C."/>
            <person name="Richter M."/>
            <person name="Ferrer M."/>
            <person name="Sanchez J."/>
        </authorList>
    </citation>
    <scope>NUCLEOTIDE SEQUENCE</scope>
</reference>